<dbReference type="InterPro" id="IPR010488">
    <property type="entry name" value="Zeta_toxin_domain"/>
</dbReference>
<keyword evidence="5" id="KW-1185">Reference proteome</keyword>
<proteinExistence type="predicted"/>
<evidence type="ECO:0000259" key="3">
    <source>
        <dbReference type="Pfam" id="PF06414"/>
    </source>
</evidence>
<dbReference type="RefSeq" id="WP_220250693.1">
    <property type="nucleotide sequence ID" value="NZ_JAICCF010000002.1"/>
</dbReference>
<feature type="domain" description="Zeta toxin" evidence="3">
    <location>
        <begin position="63"/>
        <end position="200"/>
    </location>
</feature>
<protein>
    <submittedName>
        <fullName evidence="4">Zeta toxin family protein</fullName>
    </submittedName>
</protein>
<dbReference type="EMBL" id="JAICCF010000002">
    <property type="protein sequence ID" value="MBW8685428.1"/>
    <property type="molecule type" value="Genomic_DNA"/>
</dbReference>
<dbReference type="SUPFAM" id="SSF52540">
    <property type="entry name" value="P-loop containing nucleoside triphosphate hydrolases"/>
    <property type="match status" value="1"/>
</dbReference>
<evidence type="ECO:0000256" key="2">
    <source>
        <dbReference type="ARBA" id="ARBA00022840"/>
    </source>
</evidence>
<organism evidence="4 5">
    <name type="scientific">Chitinophaga rhizophila</name>
    <dbReference type="NCBI Taxonomy" id="2866212"/>
    <lineage>
        <taxon>Bacteria</taxon>
        <taxon>Pseudomonadati</taxon>
        <taxon>Bacteroidota</taxon>
        <taxon>Chitinophagia</taxon>
        <taxon>Chitinophagales</taxon>
        <taxon>Chitinophagaceae</taxon>
        <taxon>Chitinophaga</taxon>
    </lineage>
</organism>
<sequence length="268" mass="30038">MHSQTLSHTRFRDRNFKEESQRWVLRKQIIKELLTLTRPDDDDTICLGHGGALPQSGIKADSQAYILIGLPASGKSTIASVIAERYGAVTIDADFAKRKLPEYANYTWGATIVHEESSRIATGFIENPRRLLSVYEAALEMNYNVVIPKIGQHADAILGMGNTLKAAGYTVHLTLVSLFRREATIRALHRFNETGRYVPLGLIFDGYSNDPCLSYYMLKNMKQHIISSFGVISTDVPKGEPYKTIDLKGNNPAILYQIQQQNIKPLIL</sequence>
<gene>
    <name evidence="4" type="ORF">K1Y79_13905</name>
</gene>
<dbReference type="InterPro" id="IPR027417">
    <property type="entry name" value="P-loop_NTPase"/>
</dbReference>
<evidence type="ECO:0000313" key="4">
    <source>
        <dbReference type="EMBL" id="MBW8685428.1"/>
    </source>
</evidence>
<keyword evidence="2" id="KW-0067">ATP-binding</keyword>
<comment type="caution">
    <text evidence="4">The sequence shown here is derived from an EMBL/GenBank/DDBJ whole genome shotgun (WGS) entry which is preliminary data.</text>
</comment>
<dbReference type="Pfam" id="PF06414">
    <property type="entry name" value="Zeta_toxin"/>
    <property type="match status" value="1"/>
</dbReference>
<dbReference type="Gene3D" id="3.40.50.300">
    <property type="entry name" value="P-loop containing nucleotide triphosphate hydrolases"/>
    <property type="match status" value="1"/>
</dbReference>
<keyword evidence="1" id="KW-0547">Nucleotide-binding</keyword>
<reference evidence="4 5" key="1">
    <citation type="submission" date="2021-08" db="EMBL/GenBank/DDBJ databases">
        <title>The genome sequence of Chitinophaga sp. B61.</title>
        <authorList>
            <person name="Zhang X."/>
        </authorList>
    </citation>
    <scope>NUCLEOTIDE SEQUENCE [LARGE SCALE GENOMIC DNA]</scope>
    <source>
        <strain evidence="4 5">B61</strain>
    </source>
</reference>
<evidence type="ECO:0000256" key="1">
    <source>
        <dbReference type="ARBA" id="ARBA00022741"/>
    </source>
</evidence>
<evidence type="ECO:0000313" key="5">
    <source>
        <dbReference type="Proteomes" id="UP000812961"/>
    </source>
</evidence>
<dbReference type="Proteomes" id="UP000812961">
    <property type="component" value="Unassembled WGS sequence"/>
</dbReference>
<accession>A0ABS7GCN0</accession>
<name>A0ABS7GCN0_9BACT</name>